<protein>
    <submittedName>
        <fullName evidence="3">Glutamine cyclotransferase</fullName>
    </submittedName>
</protein>
<dbReference type="RefSeq" id="WP_208918228.1">
    <property type="nucleotide sequence ID" value="NZ_LT840184.1"/>
</dbReference>
<evidence type="ECO:0000259" key="2">
    <source>
        <dbReference type="PROSITE" id="PS51766"/>
    </source>
</evidence>
<dbReference type="GO" id="GO:0030246">
    <property type="term" value="F:carbohydrate binding"/>
    <property type="evidence" value="ECO:0007669"/>
    <property type="project" value="InterPro"/>
</dbReference>
<accession>A0A1X7GWW0</accession>
<proteinExistence type="predicted"/>
<dbReference type="GO" id="GO:0016740">
    <property type="term" value="F:transferase activity"/>
    <property type="evidence" value="ECO:0007669"/>
    <property type="project" value="UniProtKB-KW"/>
</dbReference>
<gene>
    <name evidence="3" type="ORF">SAMN05661091_1260</name>
</gene>
<dbReference type="InterPro" id="IPR018247">
    <property type="entry name" value="EF_Hand_1_Ca_BS"/>
</dbReference>
<feature type="chain" id="PRO_5012123505" evidence="1">
    <location>
        <begin position="30"/>
        <end position="897"/>
    </location>
</feature>
<keyword evidence="1" id="KW-0732">Signal</keyword>
<keyword evidence="3" id="KW-0808">Transferase</keyword>
<evidence type="ECO:0000313" key="3">
    <source>
        <dbReference type="EMBL" id="SMF75954.1"/>
    </source>
</evidence>
<dbReference type="STRING" id="1313296.SAMN05661091_1260"/>
<organism evidence="3 4">
    <name type="scientific">Paenibacillus uliginis N3/975</name>
    <dbReference type="NCBI Taxonomy" id="1313296"/>
    <lineage>
        <taxon>Bacteria</taxon>
        <taxon>Bacillati</taxon>
        <taxon>Bacillota</taxon>
        <taxon>Bacilli</taxon>
        <taxon>Bacillales</taxon>
        <taxon>Paenibacillaceae</taxon>
        <taxon>Paenibacillus</taxon>
    </lineage>
</organism>
<dbReference type="AlphaFoldDB" id="A0A1X7GWW0"/>
<feature type="signal peptide" evidence="1">
    <location>
        <begin position="1"/>
        <end position="29"/>
    </location>
</feature>
<sequence>MKLKKWMMLSFAILIISSVTFSGALPAGAASGEPVRFKGKTFGQPVDLGVPVSRVAVSDAVVGKEDGRDVFYTTVNGDTSIFNVVDVMDNKLIRSFPLDGTQQSWRHTIAPDGTVYIAGITTSGQTKGDLWAYSPLTKTVQNLGEPIKGEKSIWTLTTDEKGNVYGGTFQSGKVFKYDPMNKKFRDYGSMVQGQEYVRSIAYHEGYVYAGIGTKGDVVRLNVETGEKQVISDGVAALLGVEASAVPFAYDMTVVNGLLAVKFGDPSMTLLFYDLTTKEWLPHKVGKDAGGVTGAGVFSFNQLVARDNKLYVPANGHVTEVNLDTFETRLTAIKYGTSFRGAGWVEFDTNGKEQSFVTMKGNGDYSIFNVVDETIENFPSVLQGQPNPIHNIEQGPDEKLYMSGYPGGMAAQFDPVTLKYTTFVLEQAEGMIAHGNDMYFGVYPGGHVYKADTTQSVPKAEKVFTIGDHQDRPYIMKTMEDKIMIGTIPDYGQLGGALTIYDPVTDKHEVFRDIVKNQSIVGLAYKDGYIYGSTTVHGGLGISPSERSAKMFVWDVANKKKVTEFTLDIPGLSNPPMISGLTVGPDGNIWGGVNGVLFKLDPKTYELIDYKNIYSDINNYGMWRPYHSYWSKDGLLYMDLADRITIIDPKTMDHVRLVPDSMEVKFMSTAVDANGNENIYYADASSMGNLMMIPISDAEYENAGQLKLAAPASAGSGQTVSLTLQMEQASQLYAFKAKIQYETDKWEVVNVRATEAWKDQGYLTWSDEEGIITLVGTQLKENSINGDASLAEITLKAIGAEGDTAITLLKGAETIRLDGDQTGHIDVIGQDKPINISIGLSKIPEDFNGDNKVDVLDLMLISKQVGLSIQDQNRHMDLNGDGKIDVADMALVGLKIMN</sequence>
<dbReference type="Pfam" id="PF00404">
    <property type="entry name" value="Dockerin_1"/>
    <property type="match status" value="1"/>
</dbReference>
<evidence type="ECO:0000313" key="4">
    <source>
        <dbReference type="Proteomes" id="UP000192940"/>
    </source>
</evidence>
<dbReference type="GO" id="GO:0004553">
    <property type="term" value="F:hydrolase activity, hydrolyzing O-glycosyl compounds"/>
    <property type="evidence" value="ECO:0007669"/>
    <property type="project" value="InterPro"/>
</dbReference>
<dbReference type="EMBL" id="LT840184">
    <property type="protein sequence ID" value="SMF75954.1"/>
    <property type="molecule type" value="Genomic_DNA"/>
</dbReference>
<dbReference type="InterPro" id="IPR002102">
    <property type="entry name" value="Cohesin_dom"/>
</dbReference>
<dbReference type="InterPro" id="IPR016134">
    <property type="entry name" value="Dockerin_dom"/>
</dbReference>
<dbReference type="SUPFAM" id="SSF49384">
    <property type="entry name" value="Carbohydrate-binding domain"/>
    <property type="match status" value="1"/>
</dbReference>
<dbReference type="InterPro" id="IPR008965">
    <property type="entry name" value="CBM2/CBM3_carb-bd_dom_sf"/>
</dbReference>
<dbReference type="CDD" id="cd08547">
    <property type="entry name" value="Type_II_cohesin"/>
    <property type="match status" value="1"/>
</dbReference>
<dbReference type="InterPro" id="IPR036439">
    <property type="entry name" value="Dockerin_dom_sf"/>
</dbReference>
<dbReference type="CDD" id="cd14254">
    <property type="entry name" value="Dockerin_II"/>
    <property type="match status" value="1"/>
</dbReference>
<keyword evidence="4" id="KW-1185">Reference proteome</keyword>
<dbReference type="PROSITE" id="PS51766">
    <property type="entry name" value="DOCKERIN"/>
    <property type="match status" value="1"/>
</dbReference>
<dbReference type="InterPro" id="IPR015915">
    <property type="entry name" value="Kelch-typ_b-propeller"/>
</dbReference>
<dbReference type="Gene3D" id="1.10.1330.10">
    <property type="entry name" value="Dockerin domain"/>
    <property type="match status" value="1"/>
</dbReference>
<dbReference type="InterPro" id="IPR002105">
    <property type="entry name" value="Dockerin_1_rpt"/>
</dbReference>
<dbReference type="Proteomes" id="UP000192940">
    <property type="component" value="Chromosome I"/>
</dbReference>
<dbReference type="Gene3D" id="2.130.10.10">
    <property type="entry name" value="YVTN repeat-like/Quinoprotein amine dehydrogenase"/>
    <property type="match status" value="1"/>
</dbReference>
<dbReference type="SUPFAM" id="SSF63829">
    <property type="entry name" value="Calcium-dependent phosphotriesterase"/>
    <property type="match status" value="2"/>
</dbReference>
<dbReference type="Gene3D" id="2.60.40.680">
    <property type="match status" value="1"/>
</dbReference>
<dbReference type="Gene3D" id="2.120.10.80">
    <property type="entry name" value="Kelch-type beta propeller"/>
    <property type="match status" value="1"/>
</dbReference>
<dbReference type="InterPro" id="IPR015943">
    <property type="entry name" value="WD40/YVTN_repeat-like_dom_sf"/>
</dbReference>
<dbReference type="InterPro" id="IPR051344">
    <property type="entry name" value="Vgb"/>
</dbReference>
<dbReference type="PANTHER" id="PTHR40274:SF3">
    <property type="entry name" value="VIRGINIAMYCIN B LYASE"/>
    <property type="match status" value="1"/>
</dbReference>
<feature type="domain" description="Dockerin" evidence="2">
    <location>
        <begin position="839"/>
        <end position="897"/>
    </location>
</feature>
<dbReference type="PROSITE" id="PS00018">
    <property type="entry name" value="EF_HAND_1"/>
    <property type="match status" value="2"/>
</dbReference>
<dbReference type="SUPFAM" id="SSF63446">
    <property type="entry name" value="Type I dockerin domain"/>
    <property type="match status" value="1"/>
</dbReference>
<dbReference type="PANTHER" id="PTHR40274">
    <property type="entry name" value="VIRGINIAMYCIN B LYASE"/>
    <property type="match status" value="1"/>
</dbReference>
<dbReference type="GO" id="GO:0000272">
    <property type="term" value="P:polysaccharide catabolic process"/>
    <property type="evidence" value="ECO:0007669"/>
    <property type="project" value="InterPro"/>
</dbReference>
<dbReference type="Pfam" id="PF00963">
    <property type="entry name" value="Cohesin"/>
    <property type="match status" value="1"/>
</dbReference>
<evidence type="ECO:0000256" key="1">
    <source>
        <dbReference type="SAM" id="SignalP"/>
    </source>
</evidence>
<reference evidence="3 4" key="1">
    <citation type="submission" date="2017-04" db="EMBL/GenBank/DDBJ databases">
        <authorList>
            <person name="Afonso C.L."/>
            <person name="Miller P.J."/>
            <person name="Scott M.A."/>
            <person name="Spackman E."/>
            <person name="Goraichik I."/>
            <person name="Dimitrov K.M."/>
            <person name="Suarez D.L."/>
            <person name="Swayne D.E."/>
        </authorList>
    </citation>
    <scope>NUCLEOTIDE SEQUENCE [LARGE SCALE GENOMIC DNA]</scope>
    <source>
        <strain evidence="3 4">N3/975</strain>
    </source>
</reference>
<name>A0A1X7GWW0_9BACL</name>